<dbReference type="InterPro" id="IPR003423">
    <property type="entry name" value="OMP_efflux"/>
</dbReference>
<proteinExistence type="inferred from homology"/>
<keyword evidence="6" id="KW-0472">Membrane</keyword>
<dbReference type="Pfam" id="PF02321">
    <property type="entry name" value="OEP"/>
    <property type="match status" value="2"/>
</dbReference>
<keyword evidence="4" id="KW-1134">Transmembrane beta strand</keyword>
<evidence type="ECO:0000256" key="8">
    <source>
        <dbReference type="SAM" id="SignalP"/>
    </source>
</evidence>
<dbReference type="NCBIfam" id="TIGR01844">
    <property type="entry name" value="type_I_sec_TolC"/>
    <property type="match status" value="1"/>
</dbReference>
<dbReference type="InterPro" id="IPR010130">
    <property type="entry name" value="T1SS_OMP_TolC"/>
</dbReference>
<gene>
    <name evidence="9" type="primary">opmH</name>
    <name evidence="9" type="ORF">MNKW57_22080</name>
</gene>
<comment type="subcellular location">
    <subcellularLocation>
        <location evidence="1">Cell outer membrane</location>
    </subcellularLocation>
</comment>
<dbReference type="PANTHER" id="PTHR30026">
    <property type="entry name" value="OUTER MEMBRANE PROTEIN TOLC"/>
    <property type="match status" value="1"/>
</dbReference>
<comment type="caution">
    <text evidence="9">The sequence shown here is derived from an EMBL/GenBank/DDBJ whole genome shotgun (WGS) entry which is preliminary data.</text>
</comment>
<evidence type="ECO:0000313" key="9">
    <source>
        <dbReference type="EMBL" id="GMG87887.1"/>
    </source>
</evidence>
<dbReference type="EMBL" id="BSYJ01000004">
    <property type="protein sequence ID" value="GMG87887.1"/>
    <property type="molecule type" value="Genomic_DNA"/>
</dbReference>
<dbReference type="InterPro" id="IPR051906">
    <property type="entry name" value="TolC-like"/>
</dbReference>
<evidence type="ECO:0000256" key="6">
    <source>
        <dbReference type="ARBA" id="ARBA00023136"/>
    </source>
</evidence>
<feature type="signal peptide" evidence="8">
    <location>
        <begin position="1"/>
        <end position="33"/>
    </location>
</feature>
<dbReference type="SUPFAM" id="SSF56954">
    <property type="entry name" value="Outer membrane efflux proteins (OEP)"/>
    <property type="match status" value="1"/>
</dbReference>
<sequence>MTCNNKQPRGYRRLVKSIIASAVLGLGSVQAQAEDLWQIYLLALDNDAQLAADRARYQAGLEDRKIFRAPLLPQVRGDYDYRETSSEFENVQLVDDPDGGFATVKISGKSDSNLDSWGVSLTQTIFDASSWFDYKQGKALSEQAAAEFSAAQQDVIIRVATTYFDILLAFDDLETARAEQEANAKQLEQTSQRFEVGLTAITDVHEAQAAFDSSVARRLDAEDRLSIAFDKLTVLTGLNHDEVKPLLPSFQVVPPEPGDRAAWVDFALANNFDLQAARIGAEAARENARARAAEHLPTLRGGYSYRDSRSSGESTGFGITIPTDRSDASDVYSVRLDVPIFTGGLTSARRRQARNFMLQAEESRNFVERNVVQETRSLHRVVTTDEARVAARNQAIISSKSALDATEAGYEVGTRNLVDVLLAQRSLFQARNEYAAAIQSYILNSLELKRVAGVLSPQDLIDLNAQLNQAASIMRYDLGK</sequence>
<feature type="chain" id="PRO_5045631022" evidence="8">
    <location>
        <begin position="34"/>
        <end position="480"/>
    </location>
</feature>
<dbReference type="PANTHER" id="PTHR30026:SF20">
    <property type="entry name" value="OUTER MEMBRANE PROTEIN TOLC"/>
    <property type="match status" value="1"/>
</dbReference>
<evidence type="ECO:0000256" key="1">
    <source>
        <dbReference type="ARBA" id="ARBA00004442"/>
    </source>
</evidence>
<evidence type="ECO:0000256" key="2">
    <source>
        <dbReference type="ARBA" id="ARBA00007613"/>
    </source>
</evidence>
<keyword evidence="3" id="KW-0813">Transport</keyword>
<keyword evidence="5" id="KW-0812">Transmembrane</keyword>
<dbReference type="RefSeq" id="WP_285764501.1">
    <property type="nucleotide sequence ID" value="NZ_BSYJ01000004.1"/>
</dbReference>
<evidence type="ECO:0000256" key="3">
    <source>
        <dbReference type="ARBA" id="ARBA00022448"/>
    </source>
</evidence>
<comment type="similarity">
    <text evidence="2">Belongs to the outer membrane factor (OMF) (TC 1.B.17) family.</text>
</comment>
<name>A0ABQ6M0N0_9GAMM</name>
<evidence type="ECO:0000256" key="7">
    <source>
        <dbReference type="ARBA" id="ARBA00023237"/>
    </source>
</evidence>
<keyword evidence="8" id="KW-0732">Signal</keyword>
<reference evidence="9 10" key="1">
    <citation type="submission" date="2023-04" db="EMBL/GenBank/DDBJ databases">
        <title>Marinobulbifer ophiurae gen. nov., sp. Nov., isolate from tissue of brittle star Ophioplocus japonicus.</title>
        <authorList>
            <person name="Kawano K."/>
            <person name="Sawayama S."/>
            <person name="Nakagawa S."/>
        </authorList>
    </citation>
    <scope>NUCLEOTIDE SEQUENCE [LARGE SCALE GENOMIC DNA]</scope>
    <source>
        <strain evidence="9 10">NKW57</strain>
    </source>
</reference>
<keyword evidence="10" id="KW-1185">Reference proteome</keyword>
<keyword evidence="7" id="KW-0998">Cell outer membrane</keyword>
<protein>
    <submittedName>
        <fullName evidence="9">Efflux transporter outer membrane subunit OpmH</fullName>
    </submittedName>
</protein>
<evidence type="ECO:0000256" key="5">
    <source>
        <dbReference type="ARBA" id="ARBA00022692"/>
    </source>
</evidence>
<evidence type="ECO:0000313" key="10">
    <source>
        <dbReference type="Proteomes" id="UP001224392"/>
    </source>
</evidence>
<dbReference type="Gene3D" id="1.20.1600.10">
    <property type="entry name" value="Outer membrane efflux proteins (OEP)"/>
    <property type="match status" value="1"/>
</dbReference>
<organism evidence="9 10">
    <name type="scientific">Biformimicrobium ophioploci</name>
    <dbReference type="NCBI Taxonomy" id="3036711"/>
    <lineage>
        <taxon>Bacteria</taxon>
        <taxon>Pseudomonadati</taxon>
        <taxon>Pseudomonadota</taxon>
        <taxon>Gammaproteobacteria</taxon>
        <taxon>Cellvibrionales</taxon>
        <taxon>Microbulbiferaceae</taxon>
        <taxon>Biformimicrobium</taxon>
    </lineage>
</organism>
<evidence type="ECO:0000256" key="4">
    <source>
        <dbReference type="ARBA" id="ARBA00022452"/>
    </source>
</evidence>
<dbReference type="Proteomes" id="UP001224392">
    <property type="component" value="Unassembled WGS sequence"/>
</dbReference>
<accession>A0ABQ6M0N0</accession>